<keyword evidence="2 4" id="KW-0808">Transferase</keyword>
<evidence type="ECO:0000313" key="5">
    <source>
        <dbReference type="Proteomes" id="UP000662088"/>
    </source>
</evidence>
<dbReference type="InterPro" id="IPR037143">
    <property type="entry name" value="4-PPantetheinyl_Trfase_dom_sf"/>
</dbReference>
<dbReference type="Pfam" id="PF01648">
    <property type="entry name" value="ACPS"/>
    <property type="match status" value="1"/>
</dbReference>
<dbReference type="PANTHER" id="PTHR12215">
    <property type="entry name" value="PHOSPHOPANTETHEINE TRANSFERASE"/>
    <property type="match status" value="1"/>
</dbReference>
<name>A0A8I0A5H0_9CLOT</name>
<dbReference type="Gene3D" id="3.90.470.20">
    <property type="entry name" value="4'-phosphopantetheinyl transferase domain"/>
    <property type="match status" value="2"/>
</dbReference>
<dbReference type="GO" id="GO:0005829">
    <property type="term" value="C:cytosol"/>
    <property type="evidence" value="ECO:0007669"/>
    <property type="project" value="TreeGrafter"/>
</dbReference>
<proteinExistence type="inferred from homology"/>
<protein>
    <submittedName>
        <fullName evidence="4">4'-phosphopantetheinyl transferase superfamily protein</fullName>
    </submittedName>
</protein>
<dbReference type="SUPFAM" id="SSF56214">
    <property type="entry name" value="4'-phosphopantetheinyl transferase"/>
    <property type="match status" value="2"/>
</dbReference>
<dbReference type="Proteomes" id="UP000662088">
    <property type="component" value="Unassembled WGS sequence"/>
</dbReference>
<sequence length="187" mass="21813">MIQCFIAKCNDIKLQRYYSKELLRYSIKSVFKVEIEDEAVMRNQYGKPSFKNNEHIKFNISHCDGLIACAVGLEEIGVDVENIRSFDDYVVRRVCNKKEINSIYNSDDSEKTFFTYWTMKESLGKALGVGLHYPIKENEFIQNGDEYLCNYKGLKIKNYQIDNKFILSICTDKNEEIILRGVNLDGR</sequence>
<evidence type="ECO:0000256" key="2">
    <source>
        <dbReference type="ARBA" id="ARBA00022679"/>
    </source>
</evidence>
<dbReference type="PANTHER" id="PTHR12215:SF10">
    <property type="entry name" value="L-AMINOADIPATE-SEMIALDEHYDE DEHYDROGENASE-PHOSPHOPANTETHEINYL TRANSFERASE"/>
    <property type="match status" value="1"/>
</dbReference>
<keyword evidence="5" id="KW-1185">Reference proteome</keyword>
<dbReference type="InterPro" id="IPR050559">
    <property type="entry name" value="P-Pant_transferase_sf"/>
</dbReference>
<comment type="similarity">
    <text evidence="1">Belongs to the P-Pant transferase superfamily. Gsp/Sfp/HetI/AcpT family.</text>
</comment>
<feature type="domain" description="4'-phosphopantetheinyl transferase" evidence="3">
    <location>
        <begin position="76"/>
        <end position="142"/>
    </location>
</feature>
<dbReference type="GO" id="GO:0019878">
    <property type="term" value="P:lysine biosynthetic process via aminoadipic acid"/>
    <property type="evidence" value="ECO:0007669"/>
    <property type="project" value="TreeGrafter"/>
</dbReference>
<dbReference type="EMBL" id="JACOOQ010000006">
    <property type="protein sequence ID" value="MBC5639824.1"/>
    <property type="molecule type" value="Genomic_DNA"/>
</dbReference>
<dbReference type="GO" id="GO:0008897">
    <property type="term" value="F:holo-[acyl-carrier-protein] synthase activity"/>
    <property type="evidence" value="ECO:0007669"/>
    <property type="project" value="InterPro"/>
</dbReference>
<dbReference type="InterPro" id="IPR008278">
    <property type="entry name" value="4-PPantetheinyl_Trfase_dom"/>
</dbReference>
<evidence type="ECO:0000259" key="3">
    <source>
        <dbReference type="Pfam" id="PF01648"/>
    </source>
</evidence>
<accession>A0A8I0A5H0</accession>
<reference evidence="4" key="1">
    <citation type="submission" date="2020-08" db="EMBL/GenBank/DDBJ databases">
        <title>Genome public.</title>
        <authorList>
            <person name="Liu C."/>
            <person name="Sun Q."/>
        </authorList>
    </citation>
    <scope>NUCLEOTIDE SEQUENCE</scope>
    <source>
        <strain evidence="4">NSJ-42</strain>
    </source>
</reference>
<dbReference type="AlphaFoldDB" id="A0A8I0A5H0"/>
<evidence type="ECO:0000256" key="1">
    <source>
        <dbReference type="ARBA" id="ARBA00010990"/>
    </source>
</evidence>
<organism evidence="4 5">
    <name type="scientific">Clostridium lentum</name>
    <dbReference type="NCBI Taxonomy" id="2763037"/>
    <lineage>
        <taxon>Bacteria</taxon>
        <taxon>Bacillati</taxon>
        <taxon>Bacillota</taxon>
        <taxon>Clostridia</taxon>
        <taxon>Eubacteriales</taxon>
        <taxon>Clostridiaceae</taxon>
        <taxon>Clostridium</taxon>
    </lineage>
</organism>
<gene>
    <name evidence="4" type="ORF">H8R92_05140</name>
</gene>
<comment type="caution">
    <text evidence="4">The sequence shown here is derived from an EMBL/GenBank/DDBJ whole genome shotgun (WGS) entry which is preliminary data.</text>
</comment>
<dbReference type="GO" id="GO:0000287">
    <property type="term" value="F:magnesium ion binding"/>
    <property type="evidence" value="ECO:0007669"/>
    <property type="project" value="InterPro"/>
</dbReference>
<evidence type="ECO:0000313" key="4">
    <source>
        <dbReference type="EMBL" id="MBC5639824.1"/>
    </source>
</evidence>
<dbReference type="RefSeq" id="WP_022212532.1">
    <property type="nucleotide sequence ID" value="NZ_JACOOQ010000006.1"/>
</dbReference>